<sequence length="1310" mass="145294">MRVFKSHLPPILASLCLISSYCAQHVHRLQPRMFANSAAHGAQGFKASETAASGARASNALSDGLELVGKGAAGGSEGFRAPSVGAAGGGVKDIHSPQILPQSDAKLAPLPKDRTLVDPKDAPTDPGLNLNPSSSNAPKENFQPPKRTTPLAPKEEFNTQAPTPKELPKENPPPTPEITPAPVEPPGEARALDTTPKPGDPNGALAPGAKPPPRKLLSLFDESRQAQTSSNEPGRTLKFVEDFKKKWNDNVPAAAARLKAKLRPAFVRQSPPVPKGEFQPQAPPSRQLLRSNSLPTPPKSEFHPEVPPPRQPVKQNSLLSPKTNQEESHIPVPTPEELSRTLGRSPASLNKAQRAWEKAKTVVNSYRQKTAQNILKFVEDFKKKWNDNVVGVHCIHIYLVPGAPLLTYACSSSFAQPAAVAKLKAKFRPAPGRESPPVPEAELPPQAPPSRQLLRQNSLPTPPKSEFHPEVPPSRQLLRQKSLPAPKTSLEDHLASITPKERPPIEYELFDIEVSAGRRPPREAELPEFNRRKMEMLKGIANREDGLELGNGKDFTIENLAKFLDEKIPAPGKVVTIKNGKEVVASQPYLEYLTTLNQYKKTEETLKKAQTAITGLETITKDIAPVTKEAKVASQTEVVTLLTNLKRGKILKYNKEAKIASNSLGKFEGDLSHEPQSYFPNMPVGKDAPYLRMKAIDTPTFSEARAYQLTQRTPEELAKTTFSTVEEVIHVLPADLDLTQQLYRYSMIKGFEGALADVRSNLKPLLEEEAQAQIKAIFDNPSHLMPQIESYINKLGEADFARLYGERPLIMYEKLGQTPLPAEKISYAVNSRKALLKDEDFTALLGANANRRVFKRQFADVMKRASNSEDPNKAQYIEMLTNLQKDAVNIRSDNFPYVEELFNRGIIDEATRAKLNPPNGITQAEYSQNLGKQEDFANLLVSKFHENLLAQAKTPSAVNADGLDLGEEASYLLSTSYAEEMEKKVKPLYLTKDAFENRKPMTFDEAIKVYNPTAIRASASMDNPDTVAKAFIDAHFPRLLQKDLQKFLSEIHMPPTLDKDPIFELFPEVDKRLAAFARNPLVENDARLKGTPWEKLSADSRKQLNKVADIIFSRQSNLELIDASAAHAGLVKAVKTMEAQLNEEIPEMLEVFRQIKQYRKLLKKPEVTMTQSEIEKVNEAYETRLAAARRREFKENIQNKFHDAIYYMRTRPTQFVKGWYGRIKEAMSKFKSHLPARFRPEGQIVPAEAHIVPADGQIAPAGGQIVPAKVQTAPPEIRGNNNAFQARFADALRGPRKVAKIKNALSLSGT</sequence>
<evidence type="ECO:0000313" key="3">
    <source>
        <dbReference type="EMBL" id="KNF03303.1"/>
    </source>
</evidence>
<feature type="region of interest" description="Disordered" evidence="1">
    <location>
        <begin position="89"/>
        <end position="237"/>
    </location>
</feature>
<dbReference type="EMBL" id="AJIL01000018">
    <property type="protein sequence ID" value="KNF03303.1"/>
    <property type="molecule type" value="Genomic_DNA"/>
</dbReference>
<feature type="signal peptide" evidence="2">
    <location>
        <begin position="1"/>
        <end position="23"/>
    </location>
</feature>
<feature type="chain" id="PRO_5005550524" evidence="2">
    <location>
        <begin position="24"/>
        <end position="1310"/>
    </location>
</feature>
<feature type="compositionally biased region" description="Basic and acidic residues" evidence="1">
    <location>
        <begin position="111"/>
        <end position="123"/>
    </location>
</feature>
<dbReference type="Proteomes" id="UP000054564">
    <property type="component" value="Unassembled WGS sequence"/>
</dbReference>
<feature type="compositionally biased region" description="Pro residues" evidence="1">
    <location>
        <begin position="170"/>
        <end position="185"/>
    </location>
</feature>
<proteinExistence type="predicted"/>
<organism evidence="3 4">
    <name type="scientific">Puccinia striiformis f. sp. tritici PST-78</name>
    <dbReference type="NCBI Taxonomy" id="1165861"/>
    <lineage>
        <taxon>Eukaryota</taxon>
        <taxon>Fungi</taxon>
        <taxon>Dikarya</taxon>
        <taxon>Basidiomycota</taxon>
        <taxon>Pucciniomycotina</taxon>
        <taxon>Pucciniomycetes</taxon>
        <taxon>Pucciniales</taxon>
        <taxon>Pucciniaceae</taxon>
        <taxon>Puccinia</taxon>
    </lineage>
</organism>
<keyword evidence="4" id="KW-1185">Reference proteome</keyword>
<feature type="compositionally biased region" description="Polar residues" evidence="1">
    <location>
        <begin position="313"/>
        <end position="323"/>
    </location>
</feature>
<dbReference type="STRING" id="1165861.A0A0L0VVJ7"/>
<gene>
    <name evidence="3" type="ORF">PSTG_03571</name>
</gene>
<feature type="region of interest" description="Disordered" evidence="1">
    <location>
        <begin position="429"/>
        <end position="476"/>
    </location>
</feature>
<keyword evidence="2" id="KW-0732">Signal</keyword>
<accession>A0A0L0VVJ7</accession>
<name>A0A0L0VVJ7_9BASI</name>
<comment type="caution">
    <text evidence="3">The sequence shown here is derived from an EMBL/GenBank/DDBJ whole genome shotgun (WGS) entry which is preliminary data.</text>
</comment>
<evidence type="ECO:0000313" key="4">
    <source>
        <dbReference type="Proteomes" id="UP000054564"/>
    </source>
</evidence>
<dbReference type="OrthoDB" id="2497888at2759"/>
<feature type="region of interest" description="Disordered" evidence="1">
    <location>
        <begin position="266"/>
        <end position="342"/>
    </location>
</feature>
<evidence type="ECO:0000256" key="1">
    <source>
        <dbReference type="SAM" id="MobiDB-lite"/>
    </source>
</evidence>
<evidence type="ECO:0000256" key="2">
    <source>
        <dbReference type="SAM" id="SignalP"/>
    </source>
</evidence>
<reference evidence="4" key="1">
    <citation type="submission" date="2014-03" db="EMBL/GenBank/DDBJ databases">
        <title>The Genome Sequence of Puccinia striiformis f. sp. tritici PST-78.</title>
        <authorList>
            <consortium name="The Broad Institute Genome Sequencing Platform"/>
            <person name="Cuomo C."/>
            <person name="Hulbert S."/>
            <person name="Chen X."/>
            <person name="Walker B."/>
            <person name="Young S.K."/>
            <person name="Zeng Q."/>
            <person name="Gargeya S."/>
            <person name="Fitzgerald M."/>
            <person name="Haas B."/>
            <person name="Abouelleil A."/>
            <person name="Alvarado L."/>
            <person name="Arachchi H.M."/>
            <person name="Berlin A.M."/>
            <person name="Chapman S.B."/>
            <person name="Goldberg J."/>
            <person name="Griggs A."/>
            <person name="Gujja S."/>
            <person name="Hansen M."/>
            <person name="Howarth C."/>
            <person name="Imamovic A."/>
            <person name="Larimer J."/>
            <person name="McCowan C."/>
            <person name="Montmayeur A."/>
            <person name="Murphy C."/>
            <person name="Neiman D."/>
            <person name="Pearson M."/>
            <person name="Priest M."/>
            <person name="Roberts A."/>
            <person name="Saif S."/>
            <person name="Shea T."/>
            <person name="Sisk P."/>
            <person name="Sykes S."/>
            <person name="Wortman J."/>
            <person name="Nusbaum C."/>
            <person name="Birren B."/>
        </authorList>
    </citation>
    <scope>NUCLEOTIDE SEQUENCE [LARGE SCALE GENOMIC DNA]</scope>
    <source>
        <strain evidence="4">race PST-78</strain>
    </source>
</reference>
<protein>
    <submittedName>
        <fullName evidence="3">Uncharacterized protein</fullName>
    </submittedName>
</protein>